<name>A0AAV4BA34_9GAST</name>
<keyword evidence="3" id="KW-1185">Reference proteome</keyword>
<organism evidence="2 3">
    <name type="scientific">Plakobranchus ocellatus</name>
    <dbReference type="NCBI Taxonomy" id="259542"/>
    <lineage>
        <taxon>Eukaryota</taxon>
        <taxon>Metazoa</taxon>
        <taxon>Spiralia</taxon>
        <taxon>Lophotrochozoa</taxon>
        <taxon>Mollusca</taxon>
        <taxon>Gastropoda</taxon>
        <taxon>Heterobranchia</taxon>
        <taxon>Euthyneura</taxon>
        <taxon>Panpulmonata</taxon>
        <taxon>Sacoglossa</taxon>
        <taxon>Placobranchoidea</taxon>
        <taxon>Plakobranchidae</taxon>
        <taxon>Plakobranchus</taxon>
    </lineage>
</organism>
<proteinExistence type="predicted"/>
<gene>
    <name evidence="2" type="ORF">PoB_004350400</name>
</gene>
<comment type="caution">
    <text evidence="2">The sequence shown here is derived from an EMBL/GenBank/DDBJ whole genome shotgun (WGS) entry which is preliminary data.</text>
</comment>
<dbReference type="AlphaFoldDB" id="A0AAV4BA34"/>
<evidence type="ECO:0000313" key="3">
    <source>
        <dbReference type="Proteomes" id="UP000735302"/>
    </source>
</evidence>
<dbReference type="Proteomes" id="UP000735302">
    <property type="component" value="Unassembled WGS sequence"/>
</dbReference>
<evidence type="ECO:0000256" key="1">
    <source>
        <dbReference type="SAM" id="MobiDB-lite"/>
    </source>
</evidence>
<evidence type="ECO:0000313" key="2">
    <source>
        <dbReference type="EMBL" id="GFO16999.1"/>
    </source>
</evidence>
<sequence length="163" mass="17836">MTFGEWLDGAGRILEGTDCGCNFVLACSPVAAPRMGRDGRGSGPWMCYGCYLVFAGLGSVDTRILSRHERENSRSQIGPTSDIDNDPCFHSKKRKRKGPSEWTANKRKKKKRLREIGLNYISQNGTGQPAKELGMSCNCKSKTTACSGLTEEEGKKYSTTSGN</sequence>
<accession>A0AAV4BA34</accession>
<reference evidence="2 3" key="1">
    <citation type="journal article" date="2021" name="Elife">
        <title>Chloroplast acquisition without the gene transfer in kleptoplastic sea slugs, Plakobranchus ocellatus.</title>
        <authorList>
            <person name="Maeda T."/>
            <person name="Takahashi S."/>
            <person name="Yoshida T."/>
            <person name="Shimamura S."/>
            <person name="Takaki Y."/>
            <person name="Nagai Y."/>
            <person name="Toyoda A."/>
            <person name="Suzuki Y."/>
            <person name="Arimoto A."/>
            <person name="Ishii H."/>
            <person name="Satoh N."/>
            <person name="Nishiyama T."/>
            <person name="Hasebe M."/>
            <person name="Maruyama T."/>
            <person name="Minagawa J."/>
            <person name="Obokata J."/>
            <person name="Shigenobu S."/>
        </authorList>
    </citation>
    <scope>NUCLEOTIDE SEQUENCE [LARGE SCALE GENOMIC DNA]</scope>
</reference>
<feature type="region of interest" description="Disordered" evidence="1">
    <location>
        <begin position="67"/>
        <end position="110"/>
    </location>
</feature>
<protein>
    <submittedName>
        <fullName evidence="2">Uncharacterized protein</fullName>
    </submittedName>
</protein>
<dbReference type="EMBL" id="BLXT01004727">
    <property type="protein sequence ID" value="GFO16999.1"/>
    <property type="molecule type" value="Genomic_DNA"/>
</dbReference>